<keyword evidence="2" id="KW-1185">Reference proteome</keyword>
<organism evidence="1 2">
    <name type="scientific">Daphnia pulex</name>
    <name type="common">Water flea</name>
    <dbReference type="NCBI Taxonomy" id="6669"/>
    <lineage>
        <taxon>Eukaryota</taxon>
        <taxon>Metazoa</taxon>
        <taxon>Ecdysozoa</taxon>
        <taxon>Arthropoda</taxon>
        <taxon>Crustacea</taxon>
        <taxon>Branchiopoda</taxon>
        <taxon>Diplostraca</taxon>
        <taxon>Cladocera</taxon>
        <taxon>Anomopoda</taxon>
        <taxon>Daphniidae</taxon>
        <taxon>Daphnia</taxon>
    </lineage>
</organism>
<dbReference type="Proteomes" id="UP000000305">
    <property type="component" value="Unassembled WGS sequence"/>
</dbReference>
<dbReference type="EMBL" id="GL732543">
    <property type="protein sequence ID" value="EFX81574.1"/>
    <property type="molecule type" value="Genomic_DNA"/>
</dbReference>
<dbReference type="KEGG" id="dpx:DAPPUDRAFT_102311"/>
<evidence type="ECO:0000313" key="1">
    <source>
        <dbReference type="EMBL" id="EFX81574.1"/>
    </source>
</evidence>
<reference evidence="1 2" key="1">
    <citation type="journal article" date="2011" name="Science">
        <title>The ecoresponsive genome of Daphnia pulex.</title>
        <authorList>
            <person name="Colbourne J.K."/>
            <person name="Pfrender M.E."/>
            <person name="Gilbert D."/>
            <person name="Thomas W.K."/>
            <person name="Tucker A."/>
            <person name="Oakley T.H."/>
            <person name="Tokishita S."/>
            <person name="Aerts A."/>
            <person name="Arnold G.J."/>
            <person name="Basu M.K."/>
            <person name="Bauer D.J."/>
            <person name="Caceres C.E."/>
            <person name="Carmel L."/>
            <person name="Casola C."/>
            <person name="Choi J.H."/>
            <person name="Detter J.C."/>
            <person name="Dong Q."/>
            <person name="Dusheyko S."/>
            <person name="Eads B.D."/>
            <person name="Frohlich T."/>
            <person name="Geiler-Samerotte K.A."/>
            <person name="Gerlach D."/>
            <person name="Hatcher P."/>
            <person name="Jogdeo S."/>
            <person name="Krijgsveld J."/>
            <person name="Kriventseva E.V."/>
            <person name="Kultz D."/>
            <person name="Laforsch C."/>
            <person name="Lindquist E."/>
            <person name="Lopez J."/>
            <person name="Manak J.R."/>
            <person name="Muller J."/>
            <person name="Pangilinan J."/>
            <person name="Patwardhan R.P."/>
            <person name="Pitluck S."/>
            <person name="Pritham E.J."/>
            <person name="Rechtsteiner A."/>
            <person name="Rho M."/>
            <person name="Rogozin I.B."/>
            <person name="Sakarya O."/>
            <person name="Salamov A."/>
            <person name="Schaack S."/>
            <person name="Shapiro H."/>
            <person name="Shiga Y."/>
            <person name="Skalitzky C."/>
            <person name="Smith Z."/>
            <person name="Souvorov A."/>
            <person name="Sung W."/>
            <person name="Tang Z."/>
            <person name="Tsuchiya D."/>
            <person name="Tu H."/>
            <person name="Vos H."/>
            <person name="Wang M."/>
            <person name="Wolf Y.I."/>
            <person name="Yamagata H."/>
            <person name="Yamada T."/>
            <person name="Ye Y."/>
            <person name="Shaw J.R."/>
            <person name="Andrews J."/>
            <person name="Crease T.J."/>
            <person name="Tang H."/>
            <person name="Lucas S.M."/>
            <person name="Robertson H.M."/>
            <person name="Bork P."/>
            <person name="Koonin E.V."/>
            <person name="Zdobnov E.M."/>
            <person name="Grigoriev I.V."/>
            <person name="Lynch M."/>
            <person name="Boore J.L."/>
        </authorList>
    </citation>
    <scope>NUCLEOTIDE SEQUENCE [LARGE SCALE GENOMIC DNA]</scope>
</reference>
<proteinExistence type="predicted"/>
<evidence type="ECO:0000313" key="2">
    <source>
        <dbReference type="Proteomes" id="UP000000305"/>
    </source>
</evidence>
<dbReference type="AlphaFoldDB" id="E9GG17"/>
<name>E9GG17_DAPPU</name>
<accession>E9GG17</accession>
<gene>
    <name evidence="1" type="ORF">DAPPUDRAFT_102311</name>
</gene>
<sequence length="201" mass="23047">MLGFFPPYTRLLPFTLPNFYLQITRTLKERNCANVLEDLTKKGNEFQIAGPAYEKEVEPYFFDFVDEPSDAVDGRTKRVAVVENVVPLAFSIDDVLGNDDFHETMDDGVENDDNHSIHSSIHISSESDVNFLEEVDVDSEMFLDFDFQFCEAPDFDEDLVDDVDDWDVHSDIDRNFNAIDRQNFFKKTPLSLGLDILLGTL</sequence>
<dbReference type="HOGENOM" id="CLU_1361660_0_0_1"/>
<protein>
    <submittedName>
        <fullName evidence="1">Uncharacterized protein</fullName>
    </submittedName>
</protein>
<dbReference type="InParanoid" id="E9GG17"/>